<dbReference type="Pfam" id="PF00005">
    <property type="entry name" value="ABC_tran"/>
    <property type="match status" value="1"/>
</dbReference>
<dbReference type="PANTHER" id="PTHR43166">
    <property type="entry name" value="AMINO ACID IMPORT ATP-BINDING PROTEIN"/>
    <property type="match status" value="1"/>
</dbReference>
<dbReference type="InterPro" id="IPR014343">
    <property type="entry name" value="Ectoine_EhuA"/>
</dbReference>
<dbReference type="PROSITE" id="PS50893">
    <property type="entry name" value="ABC_TRANSPORTER_2"/>
    <property type="match status" value="1"/>
</dbReference>
<dbReference type="GO" id="GO:0005886">
    <property type="term" value="C:plasma membrane"/>
    <property type="evidence" value="ECO:0007669"/>
    <property type="project" value="UniProtKB-SubCell"/>
</dbReference>
<keyword evidence="6" id="KW-0472">Membrane</keyword>
<dbReference type="Proteomes" id="UP000244338">
    <property type="component" value="Unassembled WGS sequence"/>
</dbReference>
<dbReference type="InterPro" id="IPR003439">
    <property type="entry name" value="ABC_transporter-like_ATP-bd"/>
</dbReference>
<evidence type="ECO:0000256" key="4">
    <source>
        <dbReference type="ARBA" id="ARBA00022741"/>
    </source>
</evidence>
<gene>
    <name evidence="8" type="ORF">BSOLF_2102</name>
</gene>
<dbReference type="PANTHER" id="PTHR43166:SF35">
    <property type="entry name" value="L-CYSTINE IMPORT ATP-BINDING PROTEIN TCYN"/>
    <property type="match status" value="1"/>
</dbReference>
<accession>A0A2R6XYE7</accession>
<evidence type="ECO:0000256" key="2">
    <source>
        <dbReference type="ARBA" id="ARBA00022448"/>
    </source>
</evidence>
<organism evidence="8 9">
    <name type="scientific">Candidatus Carbonibacillus altaicus</name>
    <dbReference type="NCBI Taxonomy" id="2163959"/>
    <lineage>
        <taxon>Bacteria</taxon>
        <taxon>Bacillati</taxon>
        <taxon>Bacillota</taxon>
        <taxon>Bacilli</taxon>
        <taxon>Bacillales</taxon>
        <taxon>Candidatus Carbonibacillus</taxon>
    </lineage>
</organism>
<sequence>MVRYRGVKKSFGEVEVLKGIDLDIMPGEKVAVIGPSGSGKTTLARLLMTLERPSGGIIEVEGEPLYHKRVGEGLVPADERHIARVRSKIGMVFQHFNLFPHRTVLQNVTEAPIHVKKMPRRLAEEKARAMLEKVGLIEHIDKYPGQLSGGQKQRVAIARALVMEPKIMLFDEPTSALDPELVGEVLAVIKEIAEKGDMAMMLITHEMQFAREVADRVLFTDGGKIVEQGTPEEIFEHPKSERLQAFLARFRNGFGGGSQ</sequence>
<dbReference type="InterPro" id="IPR003593">
    <property type="entry name" value="AAA+_ATPase"/>
</dbReference>
<dbReference type="FunFam" id="3.40.50.300:FF:000020">
    <property type="entry name" value="Amino acid ABC transporter ATP-binding component"/>
    <property type="match status" value="1"/>
</dbReference>
<dbReference type="GO" id="GO:0015424">
    <property type="term" value="F:ABC-type amino acid transporter activity"/>
    <property type="evidence" value="ECO:0007669"/>
    <property type="project" value="InterPro"/>
</dbReference>
<dbReference type="NCBIfam" id="TIGR03005">
    <property type="entry name" value="ectoine_ehuA"/>
    <property type="match status" value="1"/>
</dbReference>
<dbReference type="InterPro" id="IPR027417">
    <property type="entry name" value="P-loop_NTPase"/>
</dbReference>
<evidence type="ECO:0000259" key="7">
    <source>
        <dbReference type="PROSITE" id="PS50893"/>
    </source>
</evidence>
<dbReference type="InterPro" id="IPR030679">
    <property type="entry name" value="ABC_ATPase_HisP-typ"/>
</dbReference>
<protein>
    <submittedName>
        <fullName evidence="8">Putative amino-acid ABC transporter ATP-binding protein y4tH</fullName>
    </submittedName>
</protein>
<reference evidence="9" key="1">
    <citation type="journal article" date="2018" name="Sci. Rep.">
        <title>Lignite coal burning seam in the remote Altai Mountains harbors a hydrogen-driven thermophilic microbial community.</title>
        <authorList>
            <person name="Kadnikov V.V."/>
            <person name="Mardanov A.V."/>
            <person name="Ivasenko D.A."/>
            <person name="Antsiferov D.V."/>
            <person name="Beletsky A.V."/>
            <person name="Karnachuk O.V."/>
            <person name="Ravin N.V."/>
        </authorList>
    </citation>
    <scope>NUCLEOTIDE SEQUENCE [LARGE SCALE GENOMIC DNA]</scope>
</reference>
<dbReference type="EMBL" id="PEBX01000114">
    <property type="protein sequence ID" value="PTQ55447.1"/>
    <property type="molecule type" value="Genomic_DNA"/>
</dbReference>
<dbReference type="SUPFAM" id="SSF52540">
    <property type="entry name" value="P-loop containing nucleoside triphosphate hydrolases"/>
    <property type="match status" value="1"/>
</dbReference>
<dbReference type="PIRSF" id="PIRSF039085">
    <property type="entry name" value="ABC_ATPase_HisP"/>
    <property type="match status" value="1"/>
</dbReference>
<proteinExistence type="predicted"/>
<dbReference type="InterPro" id="IPR050086">
    <property type="entry name" value="MetN_ABC_transporter-like"/>
</dbReference>
<dbReference type="InterPro" id="IPR017871">
    <property type="entry name" value="ABC_transporter-like_CS"/>
</dbReference>
<evidence type="ECO:0000313" key="8">
    <source>
        <dbReference type="EMBL" id="PTQ55447.1"/>
    </source>
</evidence>
<keyword evidence="4" id="KW-0547">Nucleotide-binding</keyword>
<dbReference type="PROSITE" id="PS00211">
    <property type="entry name" value="ABC_TRANSPORTER_1"/>
    <property type="match status" value="1"/>
</dbReference>
<name>A0A2R6XYE7_9BACL</name>
<dbReference type="Gene3D" id="3.40.50.300">
    <property type="entry name" value="P-loop containing nucleotide triphosphate hydrolases"/>
    <property type="match status" value="1"/>
</dbReference>
<comment type="subcellular location">
    <subcellularLocation>
        <location evidence="1">Cell membrane</location>
        <topology evidence="1">Peripheral membrane protein</topology>
    </subcellularLocation>
</comment>
<comment type="caution">
    <text evidence="8">The sequence shown here is derived from an EMBL/GenBank/DDBJ whole genome shotgun (WGS) entry which is preliminary data.</text>
</comment>
<evidence type="ECO:0000256" key="5">
    <source>
        <dbReference type="ARBA" id="ARBA00022840"/>
    </source>
</evidence>
<evidence type="ECO:0000256" key="6">
    <source>
        <dbReference type="ARBA" id="ARBA00023136"/>
    </source>
</evidence>
<keyword evidence="5 8" id="KW-0067">ATP-binding</keyword>
<dbReference type="GO" id="GO:0016887">
    <property type="term" value="F:ATP hydrolysis activity"/>
    <property type="evidence" value="ECO:0007669"/>
    <property type="project" value="InterPro"/>
</dbReference>
<keyword evidence="3" id="KW-1003">Cell membrane</keyword>
<dbReference type="GO" id="GO:0005524">
    <property type="term" value="F:ATP binding"/>
    <property type="evidence" value="ECO:0007669"/>
    <property type="project" value="UniProtKB-KW"/>
</dbReference>
<dbReference type="CDD" id="cd03262">
    <property type="entry name" value="ABC_HisP_GlnQ"/>
    <property type="match status" value="1"/>
</dbReference>
<evidence type="ECO:0000256" key="1">
    <source>
        <dbReference type="ARBA" id="ARBA00004202"/>
    </source>
</evidence>
<feature type="domain" description="ABC transporter" evidence="7">
    <location>
        <begin position="2"/>
        <end position="247"/>
    </location>
</feature>
<keyword evidence="2" id="KW-0813">Transport</keyword>
<evidence type="ECO:0000256" key="3">
    <source>
        <dbReference type="ARBA" id="ARBA00022475"/>
    </source>
</evidence>
<evidence type="ECO:0000313" key="9">
    <source>
        <dbReference type="Proteomes" id="UP000244338"/>
    </source>
</evidence>
<dbReference type="AlphaFoldDB" id="A0A2R6XYE7"/>
<dbReference type="SMART" id="SM00382">
    <property type="entry name" value="AAA"/>
    <property type="match status" value="1"/>
</dbReference>